<organism evidence="2 3">
    <name type="scientific">Sphingomonas yantingensis</name>
    <dbReference type="NCBI Taxonomy" id="1241761"/>
    <lineage>
        <taxon>Bacteria</taxon>
        <taxon>Pseudomonadati</taxon>
        <taxon>Pseudomonadota</taxon>
        <taxon>Alphaproteobacteria</taxon>
        <taxon>Sphingomonadales</taxon>
        <taxon>Sphingomonadaceae</taxon>
        <taxon>Sphingomonas</taxon>
    </lineage>
</organism>
<comment type="caution">
    <text evidence="2">The sequence shown here is derived from an EMBL/GenBank/DDBJ whole genome shotgun (WGS) entry which is preliminary data.</text>
</comment>
<feature type="chain" id="PRO_5030812081" description="DUF3617 domain-containing protein" evidence="1">
    <location>
        <begin position="21"/>
        <end position="169"/>
    </location>
</feature>
<protein>
    <recommendedName>
        <fullName evidence="4">DUF3617 domain-containing protein</fullName>
    </recommendedName>
</protein>
<feature type="signal peptide" evidence="1">
    <location>
        <begin position="1"/>
        <end position="20"/>
    </location>
</feature>
<name>A0A7W9AQ62_9SPHN</name>
<evidence type="ECO:0000313" key="2">
    <source>
        <dbReference type="EMBL" id="MBB5698515.1"/>
    </source>
</evidence>
<accession>A0A7W9AQ62</accession>
<keyword evidence="3" id="KW-1185">Reference proteome</keyword>
<evidence type="ECO:0008006" key="4">
    <source>
        <dbReference type="Google" id="ProtNLM"/>
    </source>
</evidence>
<sequence length="169" mass="18029">MVYRIFAAAFLGSVATSASAEPVWGKVEFGMTRAQVEALYPKGPDTEYQKAAIEISNVNIMGKCDAEANIRFDDAGIVKEVMIAGNPSMGGRCSNEVMTALSAKYGQPANWDGNGGSILARQGKVAIWSRPDGVAMRFKKYENGIFGGGGLAKASWELTYSKVDANFGL</sequence>
<proteinExistence type="predicted"/>
<dbReference type="RefSeq" id="WP_184027269.1">
    <property type="nucleotide sequence ID" value="NZ_JACIJJ010000002.1"/>
</dbReference>
<dbReference type="Proteomes" id="UP000557739">
    <property type="component" value="Unassembled WGS sequence"/>
</dbReference>
<evidence type="ECO:0000313" key="3">
    <source>
        <dbReference type="Proteomes" id="UP000557739"/>
    </source>
</evidence>
<evidence type="ECO:0000256" key="1">
    <source>
        <dbReference type="SAM" id="SignalP"/>
    </source>
</evidence>
<dbReference type="AlphaFoldDB" id="A0A7W9AQ62"/>
<keyword evidence="1" id="KW-0732">Signal</keyword>
<gene>
    <name evidence="2" type="ORF">FHR19_001860</name>
</gene>
<dbReference type="EMBL" id="JACIJJ010000002">
    <property type="protein sequence ID" value="MBB5698515.1"/>
    <property type="molecule type" value="Genomic_DNA"/>
</dbReference>
<reference evidence="2 3" key="1">
    <citation type="submission" date="2020-08" db="EMBL/GenBank/DDBJ databases">
        <title>Genomic Encyclopedia of Type Strains, Phase IV (KMG-IV): sequencing the most valuable type-strain genomes for metagenomic binning, comparative biology and taxonomic classification.</title>
        <authorList>
            <person name="Goeker M."/>
        </authorList>
    </citation>
    <scope>NUCLEOTIDE SEQUENCE [LARGE SCALE GENOMIC DNA]</scope>
    <source>
        <strain evidence="2 3">DSM 27244</strain>
    </source>
</reference>